<evidence type="ECO:0000256" key="3">
    <source>
        <dbReference type="ARBA" id="ARBA00022692"/>
    </source>
</evidence>
<feature type="transmembrane region" description="Helical" evidence="11">
    <location>
        <begin position="20"/>
        <end position="42"/>
    </location>
</feature>
<dbReference type="GO" id="GO:0006508">
    <property type="term" value="P:proteolysis"/>
    <property type="evidence" value="ECO:0007669"/>
    <property type="project" value="UniProtKB-KW"/>
</dbReference>
<name>L9VRG2_9EURY</name>
<feature type="transmembrane region" description="Helical" evidence="11">
    <location>
        <begin position="48"/>
        <end position="68"/>
    </location>
</feature>
<evidence type="ECO:0000256" key="10">
    <source>
        <dbReference type="RuleBase" id="RU003983"/>
    </source>
</evidence>
<dbReference type="RefSeq" id="WP_006090752.1">
    <property type="nucleotide sequence ID" value="NZ_AOHW01000036.1"/>
</dbReference>
<keyword evidence="5 10" id="KW-0378">Hydrolase</keyword>
<reference evidence="13 14" key="1">
    <citation type="journal article" date="2014" name="PLoS Genet.">
        <title>Phylogenetically driven sequencing of extremely halophilic archaea reveals strategies for static and dynamic osmo-response.</title>
        <authorList>
            <person name="Becker E.A."/>
            <person name="Seitzer P.M."/>
            <person name="Tritt A."/>
            <person name="Larsen D."/>
            <person name="Krusor M."/>
            <person name="Yao A.I."/>
            <person name="Wu D."/>
            <person name="Madern D."/>
            <person name="Eisen J.A."/>
            <person name="Darling A.E."/>
            <person name="Facciotti M.T."/>
        </authorList>
    </citation>
    <scope>NUCLEOTIDE SEQUENCE [LARGE SCALE GENOMIC DNA]</scope>
    <source>
        <strain evidence="13 14">GA33</strain>
    </source>
</reference>
<dbReference type="PANTHER" id="PTHR43221:SF2">
    <property type="entry name" value="PROTEASE HTPX HOMOLOG"/>
    <property type="match status" value="1"/>
</dbReference>
<keyword evidence="14" id="KW-1185">Reference proteome</keyword>
<evidence type="ECO:0000256" key="4">
    <source>
        <dbReference type="ARBA" id="ARBA00022723"/>
    </source>
</evidence>
<keyword evidence="8 10" id="KW-0482">Metalloprotease</keyword>
<comment type="caution">
    <text evidence="13">The sequence shown here is derived from an EMBL/GenBank/DDBJ whole genome shotgun (WGS) entry which is preliminary data.</text>
</comment>
<accession>L9VRG2</accession>
<protein>
    <submittedName>
        <fullName evidence="13">Heat shock protein HtpX</fullName>
    </submittedName>
</protein>
<evidence type="ECO:0000313" key="14">
    <source>
        <dbReference type="Proteomes" id="UP000011599"/>
    </source>
</evidence>
<dbReference type="InterPro" id="IPR050083">
    <property type="entry name" value="HtpX_protease"/>
</dbReference>
<evidence type="ECO:0000256" key="2">
    <source>
        <dbReference type="ARBA" id="ARBA00022670"/>
    </source>
</evidence>
<organism evidence="13 14">
    <name type="scientific">Natronorubrum tibetense GA33</name>
    <dbReference type="NCBI Taxonomy" id="1114856"/>
    <lineage>
        <taxon>Archaea</taxon>
        <taxon>Methanobacteriati</taxon>
        <taxon>Methanobacteriota</taxon>
        <taxon>Stenosarchaea group</taxon>
        <taxon>Halobacteria</taxon>
        <taxon>Halobacteriales</taxon>
        <taxon>Natrialbaceae</taxon>
        <taxon>Natronorubrum</taxon>
    </lineage>
</organism>
<dbReference type="Proteomes" id="UP000011599">
    <property type="component" value="Unassembled WGS sequence"/>
</dbReference>
<proteinExistence type="inferred from homology"/>
<evidence type="ECO:0000256" key="6">
    <source>
        <dbReference type="ARBA" id="ARBA00022833"/>
    </source>
</evidence>
<keyword evidence="4" id="KW-0479">Metal-binding</keyword>
<dbReference type="InterPro" id="IPR001915">
    <property type="entry name" value="Peptidase_M48"/>
</dbReference>
<evidence type="ECO:0000256" key="8">
    <source>
        <dbReference type="ARBA" id="ARBA00023049"/>
    </source>
</evidence>
<sequence>MFATVRERIESVEHWELLTLMLLTCAAIVTLYTLGILIVRPFFFGMDFHVYLITAFLVAVGLAGYQYWRSYRIIKQDGVKLQEADHPQLHRSARRFARDFDIEKPELRLLDDPVPNAYAIGGPKNGVVFFNTGLLNTLDERETEAILVHELAHLKHRDSIVMMLAGAVRQLMRRGAFYIALSVVIAANMLFSEDEQKEESQLEYAIVAGTTAFVSGLVLFFSRALSRYREYVADLTAARAIDDPNSMISALRSLEVATAGGKDVENDQAASLYIMNRVEGRLAMLFQTHPSTEQRIDVLGSVEILQR</sequence>
<comment type="cofactor">
    <cofactor evidence="10">
        <name>Zn(2+)</name>
        <dbReference type="ChEBI" id="CHEBI:29105"/>
    </cofactor>
    <text evidence="10">Binds 1 zinc ion per subunit.</text>
</comment>
<evidence type="ECO:0000256" key="5">
    <source>
        <dbReference type="ARBA" id="ARBA00022801"/>
    </source>
</evidence>
<dbReference type="Gene3D" id="3.30.2010.10">
    <property type="entry name" value="Metalloproteases ('zincins'), catalytic domain"/>
    <property type="match status" value="1"/>
</dbReference>
<feature type="domain" description="Peptidase M48" evidence="12">
    <location>
        <begin position="85"/>
        <end position="299"/>
    </location>
</feature>
<dbReference type="STRING" id="1114856.GCA_000383975_03234"/>
<feature type="transmembrane region" description="Helical" evidence="11">
    <location>
        <begin position="175"/>
        <end position="192"/>
    </location>
</feature>
<keyword evidence="3 11" id="KW-0812">Transmembrane</keyword>
<evidence type="ECO:0000313" key="13">
    <source>
        <dbReference type="EMBL" id="ELY39800.1"/>
    </source>
</evidence>
<dbReference type="EMBL" id="AOHW01000036">
    <property type="protein sequence ID" value="ELY39800.1"/>
    <property type="molecule type" value="Genomic_DNA"/>
</dbReference>
<evidence type="ECO:0000259" key="12">
    <source>
        <dbReference type="Pfam" id="PF01435"/>
    </source>
</evidence>
<keyword evidence="13" id="KW-0346">Stress response</keyword>
<dbReference type="GO" id="GO:0004222">
    <property type="term" value="F:metalloendopeptidase activity"/>
    <property type="evidence" value="ECO:0007669"/>
    <property type="project" value="InterPro"/>
</dbReference>
<keyword evidence="7 11" id="KW-1133">Transmembrane helix</keyword>
<gene>
    <name evidence="13" type="ORF">C496_14021</name>
</gene>
<dbReference type="AlphaFoldDB" id="L9VRG2"/>
<keyword evidence="9 11" id="KW-0472">Membrane</keyword>
<evidence type="ECO:0000256" key="1">
    <source>
        <dbReference type="ARBA" id="ARBA00022475"/>
    </source>
</evidence>
<keyword evidence="1" id="KW-1003">Cell membrane</keyword>
<keyword evidence="2 10" id="KW-0645">Protease</keyword>
<dbReference type="GO" id="GO:0046872">
    <property type="term" value="F:metal ion binding"/>
    <property type="evidence" value="ECO:0007669"/>
    <property type="project" value="UniProtKB-KW"/>
</dbReference>
<keyword evidence="6 10" id="KW-0862">Zinc</keyword>
<dbReference type="PANTHER" id="PTHR43221">
    <property type="entry name" value="PROTEASE HTPX"/>
    <property type="match status" value="1"/>
</dbReference>
<feature type="transmembrane region" description="Helical" evidence="11">
    <location>
        <begin position="204"/>
        <end position="221"/>
    </location>
</feature>
<dbReference type="Pfam" id="PF01435">
    <property type="entry name" value="Peptidase_M48"/>
    <property type="match status" value="1"/>
</dbReference>
<evidence type="ECO:0000256" key="7">
    <source>
        <dbReference type="ARBA" id="ARBA00022989"/>
    </source>
</evidence>
<dbReference type="eggNOG" id="arCOG01331">
    <property type="taxonomic scope" value="Archaea"/>
</dbReference>
<comment type="similarity">
    <text evidence="10">Belongs to the peptidase M48 family.</text>
</comment>
<dbReference type="OrthoDB" id="28389at2157"/>
<evidence type="ECO:0000256" key="9">
    <source>
        <dbReference type="ARBA" id="ARBA00023136"/>
    </source>
</evidence>
<evidence type="ECO:0000256" key="11">
    <source>
        <dbReference type="SAM" id="Phobius"/>
    </source>
</evidence>